<evidence type="ECO:0000256" key="1">
    <source>
        <dbReference type="ARBA" id="ARBA00022705"/>
    </source>
</evidence>
<dbReference type="PANTHER" id="PTHR43096">
    <property type="entry name" value="DNAJ HOMOLOG 1, MITOCHONDRIAL-RELATED"/>
    <property type="match status" value="1"/>
</dbReference>
<dbReference type="GO" id="GO:0051082">
    <property type="term" value="F:unfolded protein binding"/>
    <property type="evidence" value="ECO:0007669"/>
    <property type="project" value="InterPro"/>
</dbReference>
<keyword evidence="7" id="KW-0143">Chaperone</keyword>
<evidence type="ECO:0000313" key="15">
    <source>
        <dbReference type="Proteomes" id="UP000051017"/>
    </source>
</evidence>
<evidence type="ECO:0000256" key="4">
    <source>
        <dbReference type="ARBA" id="ARBA00022771"/>
    </source>
</evidence>
<dbReference type="Pfam" id="PF01556">
    <property type="entry name" value="DnaJ_C"/>
    <property type="match status" value="1"/>
</dbReference>
<evidence type="ECO:0000256" key="8">
    <source>
        <dbReference type="ARBA" id="ARBA00061004"/>
    </source>
</evidence>
<feature type="zinc finger region" description="CR-type" evidence="10">
    <location>
        <begin position="147"/>
        <end position="225"/>
    </location>
</feature>
<dbReference type="InterPro" id="IPR036410">
    <property type="entry name" value="HSP_DnaJ_Cys-rich_dom_sf"/>
</dbReference>
<protein>
    <recommendedName>
        <fullName evidence="9">Chaperone protein DnaJ</fullName>
    </recommendedName>
</protein>
<dbReference type="SUPFAM" id="SSF57938">
    <property type="entry name" value="DnaJ/Hsp40 cysteine-rich domain"/>
    <property type="match status" value="1"/>
</dbReference>
<dbReference type="PRINTS" id="PR00625">
    <property type="entry name" value="JDOMAIN"/>
</dbReference>
<dbReference type="Pfam" id="PF00684">
    <property type="entry name" value="DnaJ_CXXCXGXG"/>
    <property type="match status" value="1"/>
</dbReference>
<dbReference type="GO" id="GO:0031072">
    <property type="term" value="F:heat shock protein binding"/>
    <property type="evidence" value="ECO:0007669"/>
    <property type="project" value="InterPro"/>
</dbReference>
<keyword evidence="4 10" id="KW-0863">Zinc-finger</keyword>
<dbReference type="Pfam" id="PF00226">
    <property type="entry name" value="DnaJ"/>
    <property type="match status" value="1"/>
</dbReference>
<dbReference type="PANTHER" id="PTHR43096:SF54">
    <property type="entry name" value="CHAPERONE PROTEIN DNAJ 1"/>
    <property type="match status" value="1"/>
</dbReference>
<reference evidence="14 15" key="1">
    <citation type="submission" date="2015-10" db="EMBL/GenBank/DDBJ databases">
        <title>Metagenome-Assembled Genomes uncover a global brackish microbiome.</title>
        <authorList>
            <person name="Hugerth L.W."/>
            <person name="Larsson J."/>
            <person name="Alneberg J."/>
            <person name="Lindh M.V."/>
            <person name="Legrand C."/>
            <person name="Pinhassi J."/>
            <person name="Andersson A.F."/>
        </authorList>
    </citation>
    <scope>NUCLEOTIDE SEQUENCE [LARGE SCALE GENOMIC DNA]</scope>
    <source>
        <strain evidence="14">BACL6 MAG-120924-bin43</strain>
    </source>
</reference>
<dbReference type="SUPFAM" id="SSF49493">
    <property type="entry name" value="HSP40/DnaJ peptide-binding domain"/>
    <property type="match status" value="1"/>
</dbReference>
<evidence type="ECO:0000256" key="2">
    <source>
        <dbReference type="ARBA" id="ARBA00022723"/>
    </source>
</evidence>
<evidence type="ECO:0000256" key="7">
    <source>
        <dbReference type="ARBA" id="ARBA00023186"/>
    </source>
</evidence>
<evidence type="ECO:0000256" key="5">
    <source>
        <dbReference type="ARBA" id="ARBA00022833"/>
    </source>
</evidence>
<evidence type="ECO:0000259" key="12">
    <source>
        <dbReference type="PROSITE" id="PS50076"/>
    </source>
</evidence>
<keyword evidence="6" id="KW-0346">Stress response</keyword>
<evidence type="ECO:0000313" key="14">
    <source>
        <dbReference type="EMBL" id="KRO49463.1"/>
    </source>
</evidence>
<feature type="non-terminal residue" evidence="14">
    <location>
        <position position="282"/>
    </location>
</feature>
<evidence type="ECO:0000256" key="10">
    <source>
        <dbReference type="PROSITE-ProRule" id="PRU00546"/>
    </source>
</evidence>
<dbReference type="SUPFAM" id="SSF46565">
    <property type="entry name" value="Chaperone J-domain"/>
    <property type="match status" value="1"/>
</dbReference>
<dbReference type="GO" id="GO:0042026">
    <property type="term" value="P:protein refolding"/>
    <property type="evidence" value="ECO:0007669"/>
    <property type="project" value="TreeGrafter"/>
</dbReference>
<dbReference type="EMBL" id="LIBJ01000008">
    <property type="protein sequence ID" value="KRO49463.1"/>
    <property type="molecule type" value="Genomic_DNA"/>
</dbReference>
<dbReference type="FunFam" id="2.10.230.10:FF:000002">
    <property type="entry name" value="Molecular chaperone DnaJ"/>
    <property type="match status" value="1"/>
</dbReference>
<gene>
    <name evidence="14" type="ORF">ABR75_09180</name>
</gene>
<feature type="region of interest" description="Disordered" evidence="11">
    <location>
        <begin position="76"/>
        <end position="97"/>
    </location>
</feature>
<dbReference type="GO" id="GO:0005737">
    <property type="term" value="C:cytoplasm"/>
    <property type="evidence" value="ECO:0007669"/>
    <property type="project" value="TreeGrafter"/>
</dbReference>
<evidence type="ECO:0000256" key="11">
    <source>
        <dbReference type="SAM" id="MobiDB-lite"/>
    </source>
</evidence>
<evidence type="ECO:0000259" key="13">
    <source>
        <dbReference type="PROSITE" id="PS51188"/>
    </source>
</evidence>
<dbReference type="PROSITE" id="PS50076">
    <property type="entry name" value="DNAJ_2"/>
    <property type="match status" value="1"/>
</dbReference>
<evidence type="ECO:0000256" key="3">
    <source>
        <dbReference type="ARBA" id="ARBA00022737"/>
    </source>
</evidence>
<keyword evidence="5 10" id="KW-0862">Zinc</keyword>
<keyword evidence="3" id="KW-0677">Repeat</keyword>
<dbReference type="SMART" id="SM00271">
    <property type="entry name" value="DnaJ"/>
    <property type="match status" value="1"/>
</dbReference>
<keyword evidence="1" id="KW-0235">DNA replication</keyword>
<comment type="caution">
    <text evidence="14">The sequence shown here is derived from an EMBL/GenBank/DDBJ whole genome shotgun (WGS) entry which is preliminary data.</text>
</comment>
<dbReference type="Gene3D" id="2.10.230.10">
    <property type="entry name" value="Heat shock protein DnaJ, cysteine-rich domain"/>
    <property type="match status" value="1"/>
</dbReference>
<evidence type="ECO:0000256" key="6">
    <source>
        <dbReference type="ARBA" id="ARBA00023016"/>
    </source>
</evidence>
<dbReference type="InterPro" id="IPR001623">
    <property type="entry name" value="DnaJ_domain"/>
</dbReference>
<dbReference type="PROSITE" id="PS51188">
    <property type="entry name" value="ZF_CR"/>
    <property type="match status" value="1"/>
</dbReference>
<dbReference type="InterPro" id="IPR002939">
    <property type="entry name" value="DnaJ_C"/>
</dbReference>
<dbReference type="GO" id="GO:0008270">
    <property type="term" value="F:zinc ion binding"/>
    <property type="evidence" value="ECO:0007669"/>
    <property type="project" value="UniProtKB-KW"/>
</dbReference>
<dbReference type="Gene3D" id="1.10.287.110">
    <property type="entry name" value="DnaJ domain"/>
    <property type="match status" value="1"/>
</dbReference>
<comment type="similarity">
    <text evidence="8">Belongs to the DnaJ family.</text>
</comment>
<name>A0A0R2QGR4_9ACTN</name>
<dbReference type="CDD" id="cd06257">
    <property type="entry name" value="DnaJ"/>
    <property type="match status" value="1"/>
</dbReference>
<organism evidence="14 15">
    <name type="scientific">Acidimicrobiia bacterium BACL6 MAG-120924-bin43</name>
    <dbReference type="NCBI Taxonomy" id="1655583"/>
    <lineage>
        <taxon>Bacteria</taxon>
        <taxon>Bacillati</taxon>
        <taxon>Actinomycetota</taxon>
        <taxon>Acidimicrobiia</taxon>
        <taxon>acIV cluster</taxon>
    </lineage>
</organism>
<dbReference type="AlphaFoldDB" id="A0A0R2QGR4"/>
<feature type="domain" description="CR-type" evidence="13">
    <location>
        <begin position="147"/>
        <end position="225"/>
    </location>
</feature>
<feature type="domain" description="J" evidence="12">
    <location>
        <begin position="9"/>
        <end position="74"/>
    </location>
</feature>
<dbReference type="InterPro" id="IPR001305">
    <property type="entry name" value="HSP_DnaJ_Cys-rich_dom"/>
</dbReference>
<dbReference type="InterPro" id="IPR008971">
    <property type="entry name" value="HSP40/DnaJ_pept-bd"/>
</dbReference>
<dbReference type="Gene3D" id="2.60.260.20">
    <property type="entry name" value="Urease metallochaperone UreE, N-terminal domain"/>
    <property type="match status" value="1"/>
</dbReference>
<dbReference type="Proteomes" id="UP000051017">
    <property type="component" value="Unassembled WGS sequence"/>
</dbReference>
<evidence type="ECO:0000256" key="9">
    <source>
        <dbReference type="ARBA" id="ARBA00067609"/>
    </source>
</evidence>
<sequence length="282" mass="30139">MQREWFEKDYYATLGVSKTATAKEITKEYRKLARKFHPDANPNNASAEERFKEIAAAYDVLGTDETRKEYDEVRRVGPSSFGPGGPGGQSPGSFRFDGNNMGADGIGDLLGQMFGGGRRRNNSGVGPQRGAEIEAALTLDFTDAAHGLTTTLHLTSEAECSSCNGSGARAGTSAKQCPQCRGRGVVEDNQGPFAFSSPCPRCNGRTVVIETPCIGCRGTGVEMRAREVNVRIPGGVDDAQRIRLKGRGGPGRNGGPAGDLIVQCRVTPHEVFGRDALHLILH</sequence>
<dbReference type="GO" id="GO:0006260">
    <property type="term" value="P:DNA replication"/>
    <property type="evidence" value="ECO:0007669"/>
    <property type="project" value="UniProtKB-KW"/>
</dbReference>
<keyword evidence="2 10" id="KW-0479">Metal-binding</keyword>
<proteinExistence type="inferred from homology"/>
<dbReference type="InterPro" id="IPR036869">
    <property type="entry name" value="J_dom_sf"/>
</dbReference>
<dbReference type="CDD" id="cd10719">
    <property type="entry name" value="DnaJ_zf"/>
    <property type="match status" value="1"/>
</dbReference>
<accession>A0A0R2QGR4</accession>